<dbReference type="Proteomes" id="UP001339883">
    <property type="component" value="Unassembled WGS sequence"/>
</dbReference>
<keyword evidence="2" id="KW-1185">Reference proteome</keyword>
<dbReference type="RefSeq" id="WP_211140184.1">
    <property type="nucleotide sequence ID" value="NZ_VTDN01000005.1"/>
</dbReference>
<accession>A0ABU6DVE5</accession>
<proteinExistence type="predicted"/>
<gene>
    <name evidence="1" type="ORF">I2F25_07345</name>
</gene>
<protein>
    <submittedName>
        <fullName evidence="1">Uncharacterized protein</fullName>
    </submittedName>
</protein>
<name>A0ABU6DVE5_9GAMM</name>
<evidence type="ECO:0000313" key="2">
    <source>
        <dbReference type="Proteomes" id="UP001339883"/>
    </source>
</evidence>
<sequence length="78" mass="9078">MSETRQIDLKTYPVLITKSKAYIQAINGEFLFVFSDEKPSITNSQAVHRDTKIYLDGHTGNLWAWKKYSWRTKLIVSV</sequence>
<dbReference type="EMBL" id="VTDN01000005">
    <property type="protein sequence ID" value="MEB5476857.1"/>
    <property type="molecule type" value="Genomic_DNA"/>
</dbReference>
<organism evidence="1 2">
    <name type="scientific">Acinetobacter pollinis</name>
    <dbReference type="NCBI Taxonomy" id="2605270"/>
    <lineage>
        <taxon>Bacteria</taxon>
        <taxon>Pseudomonadati</taxon>
        <taxon>Pseudomonadota</taxon>
        <taxon>Gammaproteobacteria</taxon>
        <taxon>Moraxellales</taxon>
        <taxon>Moraxellaceae</taxon>
        <taxon>Acinetobacter</taxon>
    </lineage>
</organism>
<reference evidence="1 2" key="1">
    <citation type="submission" date="2019-08" db="EMBL/GenBank/DDBJ databases">
        <title>Five species of Acinetobacter isolated from floral nectar and animal pollinators.</title>
        <authorList>
            <person name="Hendry T.A."/>
        </authorList>
    </citation>
    <scope>NUCLEOTIDE SEQUENCE [LARGE SCALE GENOMIC DNA]</scope>
    <source>
        <strain evidence="1 2">MD18.27</strain>
    </source>
</reference>
<evidence type="ECO:0000313" key="1">
    <source>
        <dbReference type="EMBL" id="MEB5476857.1"/>
    </source>
</evidence>
<comment type="caution">
    <text evidence="1">The sequence shown here is derived from an EMBL/GenBank/DDBJ whole genome shotgun (WGS) entry which is preliminary data.</text>
</comment>